<sequence length="643" mass="66459">MRKKLILIFAVTLLTATGVSAQVRIGSDDVPHKAAILDLNVDDNINNGKLGLALPRVDLGRWGTDTKLSPSGHLRGLLVYNTATTTHLAVDKNVTPGVYYNDGTRWVRIGTGTLSVSLGQGSVDGTIQLNVNGGTADIAVTGLNTAAYKETADFIASPAPEAYNKVLLAPTAKGDAPGTKEIETAPSSSSNLITSRGVYEHTVSNLTAGDHIGQIKVTIGDASKQVSVQGLAASPSNYVFATAASGTADAFPSLRKLVAADIPVVDATKIVDAPIIDAAHLANGAVTTGKLKGESVAGAKIADNTITALQLAPGVVTADKIADAAVTSAKISGPIPITQGGTGATSVIQNGVIYASSADAMASTTAGTTGQFLTATSATPPAWKTIAEAGAIALPPNPQIGQVVQYKNSAWIPVGVPVFTACTDCGTVTDTDNNVYTTRTFGTAGTWMTQNLRAANFAGGSPITGYSYPNNDPLMVSSGGLLYNWAAVQANPCPTGWSVPSDADWSALEHEIADNPDKYSTTIHSKSLTFPDDVADSYRGAHGTMMKSSLPVLHATRPSSGYATPVPYPVGCSKLAADGGFAALLVGSVNSSGTATNYGRYGYFWSNTDSGNDAWCRYVSNDKTGVYRGVSDQANRYSVRCKQ</sequence>
<dbReference type="AlphaFoldDB" id="A0A5J4RL90"/>
<comment type="caution">
    <text evidence="2">The sequence shown here is derived from an EMBL/GenBank/DDBJ whole genome shotgun (WGS) entry which is preliminary data.</text>
</comment>
<name>A0A5J4RL90_9ZZZZ</name>
<dbReference type="NCBIfam" id="TIGR02145">
    <property type="entry name" value="Fib_succ_major"/>
    <property type="match status" value="1"/>
</dbReference>
<evidence type="ECO:0000313" key="2">
    <source>
        <dbReference type="EMBL" id="KAA6334866.1"/>
    </source>
</evidence>
<dbReference type="InterPro" id="IPR011871">
    <property type="entry name" value="Fib_succ_major"/>
</dbReference>
<protein>
    <recommendedName>
        <fullName evidence="1">Fibrobacter succinogenes major paralogous domain-containing protein</fullName>
    </recommendedName>
</protein>
<evidence type="ECO:0000259" key="1">
    <source>
        <dbReference type="Pfam" id="PF09603"/>
    </source>
</evidence>
<accession>A0A5J4RL90</accession>
<dbReference type="EMBL" id="SNRY01000952">
    <property type="protein sequence ID" value="KAA6334866.1"/>
    <property type="molecule type" value="Genomic_DNA"/>
</dbReference>
<dbReference type="Pfam" id="PF09603">
    <property type="entry name" value="Fib_succ_major"/>
    <property type="match status" value="1"/>
</dbReference>
<reference evidence="2" key="1">
    <citation type="submission" date="2019-03" db="EMBL/GenBank/DDBJ databases">
        <title>Single cell metagenomics reveals metabolic interactions within the superorganism composed of flagellate Streblomastix strix and complex community of Bacteroidetes bacteria on its surface.</title>
        <authorList>
            <person name="Treitli S.C."/>
            <person name="Kolisko M."/>
            <person name="Husnik F."/>
            <person name="Keeling P."/>
            <person name="Hampl V."/>
        </authorList>
    </citation>
    <scope>NUCLEOTIDE SEQUENCE</scope>
    <source>
        <strain evidence="2">STM</strain>
    </source>
</reference>
<proteinExistence type="predicted"/>
<gene>
    <name evidence="2" type="ORF">EZS27_016856</name>
</gene>
<organism evidence="2">
    <name type="scientific">termite gut metagenome</name>
    <dbReference type="NCBI Taxonomy" id="433724"/>
    <lineage>
        <taxon>unclassified sequences</taxon>
        <taxon>metagenomes</taxon>
        <taxon>organismal metagenomes</taxon>
    </lineage>
</organism>
<feature type="domain" description="Fibrobacter succinogenes major paralogous" evidence="1">
    <location>
        <begin position="446"/>
        <end position="641"/>
    </location>
</feature>